<proteinExistence type="predicted"/>
<evidence type="ECO:0000313" key="4">
    <source>
        <dbReference type="EMBL" id="OJF72211.1"/>
    </source>
</evidence>
<feature type="transmembrane region" description="Helical" evidence="2">
    <location>
        <begin position="106"/>
        <end position="126"/>
    </location>
</feature>
<dbReference type="EMBL" id="LZDD01000001">
    <property type="protein sequence ID" value="OJF72211.1"/>
    <property type="molecule type" value="Genomic_DNA"/>
</dbReference>
<dbReference type="PANTHER" id="PTHR46558">
    <property type="entry name" value="TRACRIPTIONAL REGULATORY PROTEIN-RELATED-RELATED"/>
    <property type="match status" value="1"/>
</dbReference>
<accession>A0A1L8MN92</accession>
<sequence>MILADKIIEERKRNAWSQEQLAEKLEVSRQSVSKWESAQSIPDINRIIQMAAIFGVSTDYLLKDDYPKEESGKLVESHDEQGPKRFVTLSEAQDYLNQVQIDSPKVALASSLSVLSPIALLALSGMAENKLMGLSEGIAGAIGIGVLLIFVAIAVSIFISSDNHLKKFDYLEKEAIDTEYGVEGLVRKLQNEFDSRHQRQIVIGVILCILGVIPLVMSSFLTQDDLIIILMVCLLLSIVSIAVNLFVKNSMIASSYQKLLEEGDFSLAKKKSSILISRVASIYWLSATVIYLGWSFITNSWGMTWIIWPIAGILFVIVMTITKIVIKAED</sequence>
<feature type="transmembrane region" description="Helical" evidence="2">
    <location>
        <begin position="227"/>
        <end position="247"/>
    </location>
</feature>
<dbReference type="SMART" id="SM00530">
    <property type="entry name" value="HTH_XRE"/>
    <property type="match status" value="1"/>
</dbReference>
<dbReference type="PROSITE" id="PS50943">
    <property type="entry name" value="HTH_CROC1"/>
    <property type="match status" value="1"/>
</dbReference>
<feature type="transmembrane region" description="Helical" evidence="2">
    <location>
        <begin position="275"/>
        <end position="294"/>
    </location>
</feature>
<gene>
    <name evidence="4" type="ORF">A9Q68_01315</name>
</gene>
<comment type="caution">
    <text evidence="4">The sequence shown here is derived from an EMBL/GenBank/DDBJ whole genome shotgun (WGS) entry which is preliminary data.</text>
</comment>
<feature type="transmembrane region" description="Helical" evidence="2">
    <location>
        <begin position="138"/>
        <end position="159"/>
    </location>
</feature>
<dbReference type="PANTHER" id="PTHR46558:SF4">
    <property type="entry name" value="DNA-BIDING PHAGE PROTEIN"/>
    <property type="match status" value="1"/>
</dbReference>
<name>A0A1L8MN92_9STRE</name>
<evidence type="ECO:0000259" key="3">
    <source>
        <dbReference type="PROSITE" id="PS50943"/>
    </source>
</evidence>
<dbReference type="STRING" id="1856638.A9Q68_01315"/>
<keyword evidence="5" id="KW-1185">Reference proteome</keyword>
<dbReference type="CDD" id="cd00093">
    <property type="entry name" value="HTH_XRE"/>
    <property type="match status" value="1"/>
</dbReference>
<keyword evidence="2" id="KW-1133">Transmembrane helix</keyword>
<dbReference type="Proteomes" id="UP000182015">
    <property type="component" value="Unassembled WGS sequence"/>
</dbReference>
<dbReference type="SUPFAM" id="SSF47413">
    <property type="entry name" value="lambda repressor-like DNA-binding domains"/>
    <property type="match status" value="1"/>
</dbReference>
<dbReference type="InterPro" id="IPR010982">
    <property type="entry name" value="Lambda_DNA-bd_dom_sf"/>
</dbReference>
<dbReference type="GO" id="GO:0003677">
    <property type="term" value="F:DNA binding"/>
    <property type="evidence" value="ECO:0007669"/>
    <property type="project" value="UniProtKB-KW"/>
</dbReference>
<dbReference type="AlphaFoldDB" id="A0A1L8MN92"/>
<feature type="transmembrane region" description="Helical" evidence="2">
    <location>
        <begin position="201"/>
        <end position="221"/>
    </location>
</feature>
<organism evidence="4 5">
    <name type="scientific">Streptococcus bovimastitidis</name>
    <dbReference type="NCBI Taxonomy" id="1856638"/>
    <lineage>
        <taxon>Bacteria</taxon>
        <taxon>Bacillati</taxon>
        <taxon>Bacillota</taxon>
        <taxon>Bacilli</taxon>
        <taxon>Lactobacillales</taxon>
        <taxon>Streptococcaceae</taxon>
        <taxon>Streptococcus</taxon>
    </lineage>
</organism>
<evidence type="ECO:0000256" key="1">
    <source>
        <dbReference type="ARBA" id="ARBA00023125"/>
    </source>
</evidence>
<dbReference type="Pfam" id="PF01381">
    <property type="entry name" value="HTH_3"/>
    <property type="match status" value="1"/>
</dbReference>
<evidence type="ECO:0000313" key="5">
    <source>
        <dbReference type="Proteomes" id="UP000182015"/>
    </source>
</evidence>
<dbReference type="Gene3D" id="1.10.260.40">
    <property type="entry name" value="lambda repressor-like DNA-binding domains"/>
    <property type="match status" value="1"/>
</dbReference>
<dbReference type="RefSeq" id="WP_071792866.1">
    <property type="nucleotide sequence ID" value="NZ_LZDD01000001.1"/>
</dbReference>
<keyword evidence="2" id="KW-0812">Transmembrane</keyword>
<dbReference type="InterPro" id="IPR001387">
    <property type="entry name" value="Cro/C1-type_HTH"/>
</dbReference>
<protein>
    <submittedName>
        <fullName evidence="4">Transcriptional regulator</fullName>
    </submittedName>
</protein>
<feature type="domain" description="HTH cro/C1-type" evidence="3">
    <location>
        <begin position="7"/>
        <end position="61"/>
    </location>
</feature>
<feature type="transmembrane region" description="Helical" evidence="2">
    <location>
        <begin position="306"/>
        <end position="326"/>
    </location>
</feature>
<keyword evidence="2" id="KW-0472">Membrane</keyword>
<keyword evidence="1" id="KW-0238">DNA-binding</keyword>
<evidence type="ECO:0000256" key="2">
    <source>
        <dbReference type="SAM" id="Phobius"/>
    </source>
</evidence>
<dbReference type="OrthoDB" id="9805856at2"/>
<reference evidence="5" key="1">
    <citation type="submission" date="2016-06" db="EMBL/GenBank/DDBJ databases">
        <authorList>
            <person name="de Vries S.P.W."/>
            <person name="Hadjirin N.F."/>
            <person name="Lay E.M."/>
            <person name="Zadoks R.N."/>
            <person name="Peacock S.J."/>
            <person name="Parkhill J."/>
            <person name="Grant A.J."/>
            <person name="Mcdougall S."/>
            <person name="Holmes M.A."/>
        </authorList>
    </citation>
    <scope>NUCLEOTIDE SEQUENCE [LARGE SCALE GENOMIC DNA]</scope>
    <source>
        <strain evidence="5">NZ1587</strain>
    </source>
</reference>